<dbReference type="NCBIfam" id="TIGR00254">
    <property type="entry name" value="GGDEF"/>
    <property type="match status" value="1"/>
</dbReference>
<keyword evidence="3" id="KW-0808">Transferase</keyword>
<dbReference type="SUPFAM" id="SSF55073">
    <property type="entry name" value="Nucleotide cyclase"/>
    <property type="match status" value="1"/>
</dbReference>
<dbReference type="GO" id="GO:0052621">
    <property type="term" value="F:diguanylate cyclase activity"/>
    <property type="evidence" value="ECO:0007669"/>
    <property type="project" value="UniProtKB-EC"/>
</dbReference>
<dbReference type="PANTHER" id="PTHR44757">
    <property type="entry name" value="DIGUANYLATE CYCLASE DGCP"/>
    <property type="match status" value="1"/>
</dbReference>
<dbReference type="SMART" id="SM00267">
    <property type="entry name" value="GGDEF"/>
    <property type="match status" value="1"/>
</dbReference>
<keyword evidence="1" id="KW-0472">Membrane</keyword>
<name>A0ABW2I020_9ACTN</name>
<dbReference type="EMBL" id="JBHTBJ010000021">
    <property type="protein sequence ID" value="MFC7277334.1"/>
    <property type="molecule type" value="Genomic_DNA"/>
</dbReference>
<dbReference type="RefSeq" id="WP_378972779.1">
    <property type="nucleotide sequence ID" value="NZ_JBHTBJ010000021.1"/>
</dbReference>
<dbReference type="EC" id="2.7.7.65" evidence="3"/>
<dbReference type="InterPro" id="IPR043128">
    <property type="entry name" value="Rev_trsase/Diguanyl_cyclase"/>
</dbReference>
<dbReference type="InterPro" id="IPR029787">
    <property type="entry name" value="Nucleotide_cyclase"/>
</dbReference>
<dbReference type="CDD" id="cd01949">
    <property type="entry name" value="GGDEF"/>
    <property type="match status" value="1"/>
</dbReference>
<accession>A0ABW2I020</accession>
<dbReference type="Proteomes" id="UP001596548">
    <property type="component" value="Unassembled WGS sequence"/>
</dbReference>
<keyword evidence="3" id="KW-0548">Nucleotidyltransferase</keyword>
<comment type="caution">
    <text evidence="3">The sequence shown here is derived from an EMBL/GenBank/DDBJ whole genome shotgun (WGS) entry which is preliminary data.</text>
</comment>
<protein>
    <submittedName>
        <fullName evidence="3">Diguanylate cyclase domain-containing protein</fullName>
        <ecNumber evidence="3">2.7.7.65</ecNumber>
    </submittedName>
</protein>
<dbReference type="PANTHER" id="PTHR44757:SF2">
    <property type="entry name" value="BIOFILM ARCHITECTURE MAINTENANCE PROTEIN MBAA"/>
    <property type="match status" value="1"/>
</dbReference>
<feature type="transmembrane region" description="Helical" evidence="1">
    <location>
        <begin position="140"/>
        <end position="163"/>
    </location>
</feature>
<organism evidence="3 4">
    <name type="scientific">Paractinoplanes rhizophilus</name>
    <dbReference type="NCBI Taxonomy" id="1416877"/>
    <lineage>
        <taxon>Bacteria</taxon>
        <taxon>Bacillati</taxon>
        <taxon>Actinomycetota</taxon>
        <taxon>Actinomycetes</taxon>
        <taxon>Micromonosporales</taxon>
        <taxon>Micromonosporaceae</taxon>
        <taxon>Paractinoplanes</taxon>
    </lineage>
</organism>
<dbReference type="Pfam" id="PF00990">
    <property type="entry name" value="GGDEF"/>
    <property type="match status" value="1"/>
</dbReference>
<keyword evidence="1" id="KW-1133">Transmembrane helix</keyword>
<keyword evidence="1" id="KW-0812">Transmembrane</keyword>
<sequence>MRRPSGVVASMRWLYLVAAILALLLTLPAPLAVANPVTATLTVTATAGLIVSWIAGYRLGRNSVWLDAADALAIAAFALACPAPPVVFSIAFSGLWYRSLYGSVSRIAVTCAIYAGGLCAMLLVWPLVPNGFPAPPPASIIGPMPAMFLVAIVGRMLGASLFVREESARRDAALANAGTALLNAHSREEIISLAGAATAEICAATPGLRSIAVFPDEDGVMVTHPAGPFAQRPTSVPDHVVGRDADGRAISVRDPRFLDELAGTVCAWLVIPSPDRKADGYLLLGTPKRVPNEAVLAMTSVLNQVAFAVLKWQDHQSITRQARTDALTGLANRTAFTAALDRVAGPAAVLFLDLDDFKKVNDGRGHAAGDKLLREVAARLTAAAGPGAVAARLGGDEFALIVTGRSADEVDSLAEVLVAEISKPVRVAGADAFVGASVGIADTTTAPDDPDLLLRQADQAMYAAKMAGKNQVRRYDSRDRNFLTAA</sequence>
<keyword evidence="4" id="KW-1185">Reference proteome</keyword>
<feature type="transmembrane region" description="Helical" evidence="1">
    <location>
        <begin position="71"/>
        <end position="95"/>
    </location>
</feature>
<dbReference type="InterPro" id="IPR052155">
    <property type="entry name" value="Biofilm_reg_signaling"/>
</dbReference>
<evidence type="ECO:0000313" key="3">
    <source>
        <dbReference type="EMBL" id="MFC7277334.1"/>
    </source>
</evidence>
<feature type="transmembrane region" description="Helical" evidence="1">
    <location>
        <begin position="107"/>
        <end position="128"/>
    </location>
</feature>
<gene>
    <name evidence="3" type="ORF">ACFQS1_25355</name>
</gene>
<proteinExistence type="predicted"/>
<evidence type="ECO:0000313" key="4">
    <source>
        <dbReference type="Proteomes" id="UP001596548"/>
    </source>
</evidence>
<evidence type="ECO:0000256" key="1">
    <source>
        <dbReference type="SAM" id="Phobius"/>
    </source>
</evidence>
<reference evidence="4" key="1">
    <citation type="journal article" date="2019" name="Int. J. Syst. Evol. Microbiol.">
        <title>The Global Catalogue of Microorganisms (GCM) 10K type strain sequencing project: providing services to taxonomists for standard genome sequencing and annotation.</title>
        <authorList>
            <consortium name="The Broad Institute Genomics Platform"/>
            <consortium name="The Broad Institute Genome Sequencing Center for Infectious Disease"/>
            <person name="Wu L."/>
            <person name="Ma J."/>
        </authorList>
    </citation>
    <scope>NUCLEOTIDE SEQUENCE [LARGE SCALE GENOMIC DNA]</scope>
    <source>
        <strain evidence="4">XZYJT-10</strain>
    </source>
</reference>
<dbReference type="Gene3D" id="3.30.70.270">
    <property type="match status" value="1"/>
</dbReference>
<feature type="domain" description="GGDEF" evidence="2">
    <location>
        <begin position="345"/>
        <end position="477"/>
    </location>
</feature>
<evidence type="ECO:0000259" key="2">
    <source>
        <dbReference type="PROSITE" id="PS50887"/>
    </source>
</evidence>
<dbReference type="PROSITE" id="PS50887">
    <property type="entry name" value="GGDEF"/>
    <property type="match status" value="1"/>
</dbReference>
<dbReference type="InterPro" id="IPR000160">
    <property type="entry name" value="GGDEF_dom"/>
</dbReference>